<dbReference type="InterPro" id="IPR002182">
    <property type="entry name" value="NB-ARC"/>
</dbReference>
<reference evidence="3" key="1">
    <citation type="submission" date="2020-10" db="EMBL/GenBank/DDBJ databases">
        <title>Taxonomic study of unclassified bacteria belonging to the class Ktedonobacteria.</title>
        <authorList>
            <person name="Yabe S."/>
            <person name="Wang C.M."/>
            <person name="Zheng Y."/>
            <person name="Sakai Y."/>
            <person name="Cavaletti L."/>
            <person name="Monciardini P."/>
            <person name="Donadio S."/>
        </authorList>
    </citation>
    <scope>NUCLEOTIDE SEQUENCE</scope>
    <source>
        <strain evidence="3">ID150040</strain>
    </source>
</reference>
<dbReference type="PANTHER" id="PTHR47691:SF3">
    <property type="entry name" value="HTH-TYPE TRANSCRIPTIONAL REGULATOR RV0890C-RELATED"/>
    <property type="match status" value="1"/>
</dbReference>
<dbReference type="InterPro" id="IPR011990">
    <property type="entry name" value="TPR-like_helical_dom_sf"/>
</dbReference>
<protein>
    <recommendedName>
        <fullName evidence="2">NB-ARC domain-containing protein</fullName>
    </recommendedName>
</protein>
<dbReference type="Gene3D" id="1.25.40.10">
    <property type="entry name" value="Tetratricopeptide repeat domain"/>
    <property type="match status" value="1"/>
</dbReference>
<feature type="domain" description="NB-ARC" evidence="2">
    <location>
        <begin position="71"/>
        <end position="190"/>
    </location>
</feature>
<dbReference type="Pfam" id="PF00931">
    <property type="entry name" value="NB-ARC"/>
    <property type="match status" value="1"/>
</dbReference>
<dbReference type="SUPFAM" id="SSF48452">
    <property type="entry name" value="TPR-like"/>
    <property type="match status" value="2"/>
</dbReference>
<proteinExistence type="predicted"/>
<dbReference type="SUPFAM" id="SSF52540">
    <property type="entry name" value="P-loop containing nucleoside triphosphate hydrolases"/>
    <property type="match status" value="1"/>
</dbReference>
<evidence type="ECO:0000313" key="4">
    <source>
        <dbReference type="Proteomes" id="UP000597444"/>
    </source>
</evidence>
<evidence type="ECO:0000313" key="3">
    <source>
        <dbReference type="EMBL" id="GHO99126.1"/>
    </source>
</evidence>
<sequence>MLEEAEVGASLFSQQEWDTPPLSTLTTTLANKPEAVPPSDLANQPLQTRRHNLPTLTTRLIGRGWTAHRLQQLIGRDDIRLITLIGTGGSGKTRLALSVAREQISAFEQGVWFVPLAGVNNPALVPVSILQALDIPSPPGFAPSRSLITYLEQKQLLLILDNFEQVGGATEVIEEILAAAPGVKILITSRVALRMYEEHAFSVPPLDVPDPAVSLVPNELLHYGAVQLFVERAQAVKPDFALTEANAATITRICARVDGLPLALELAAARIRILPPSSLLGRLEQARLTILTGGAKNLPGRHHTLRNAITWSYDLLSPLEQRWFCRLGIFIGSWSLEAAEALMQEMVGEDQEVVSAVDMLEQLADNSLIVQIPYDYGLARFTMLETLREYALEQLDKHDNVTCLRNWHACYYLRKAETGEQALRGPQQLVWLARLSADRDNFRAALEWSLQRAKDGLKINTLPRPDRPQDQQSVAGSRILSSKGRARTDLQAHEFHLRLAAALRPYWEWQGYLTEARHWLASALALPVADDAGETLLAARAKALSEAARLSSLENNQERAKELVEESIVLWQRLDDPEGLAGALLHRAWVALATSDYETGRAACQEGLDQLAHTDAPWLRAQLLFYLGAAAGFMGEFRRMEALYGQSLELFEQLGDISATADVLKDHGAMLILESRFADSIRLLSKSLELCYRIQQKQYLTTGLCWLSIAAGLHGKPDETQATLYSAQIKGAVEVLMGSIGLNSWAETHPFIQAVEQYIRSRIDEESWEAARNVGRSLTIEQIMDLVRTIGEGL</sequence>
<comment type="caution">
    <text evidence="3">The sequence shown here is derived from an EMBL/GenBank/DDBJ whole genome shotgun (WGS) entry which is preliminary data.</text>
</comment>
<organism evidence="3 4">
    <name type="scientific">Reticulibacter mediterranei</name>
    <dbReference type="NCBI Taxonomy" id="2778369"/>
    <lineage>
        <taxon>Bacteria</taxon>
        <taxon>Bacillati</taxon>
        <taxon>Chloroflexota</taxon>
        <taxon>Ktedonobacteria</taxon>
        <taxon>Ktedonobacterales</taxon>
        <taxon>Reticulibacteraceae</taxon>
        <taxon>Reticulibacter</taxon>
    </lineage>
</organism>
<dbReference type="PANTHER" id="PTHR47691">
    <property type="entry name" value="REGULATOR-RELATED"/>
    <property type="match status" value="1"/>
</dbReference>
<dbReference type="EMBL" id="BNJK01000002">
    <property type="protein sequence ID" value="GHO99126.1"/>
    <property type="molecule type" value="Genomic_DNA"/>
</dbReference>
<evidence type="ECO:0000259" key="2">
    <source>
        <dbReference type="Pfam" id="PF00931"/>
    </source>
</evidence>
<gene>
    <name evidence="3" type="ORF">KSF_091740</name>
</gene>
<evidence type="ECO:0000256" key="1">
    <source>
        <dbReference type="SAM" id="MobiDB-lite"/>
    </source>
</evidence>
<dbReference type="AlphaFoldDB" id="A0A8J3J1L7"/>
<dbReference type="InterPro" id="IPR027417">
    <property type="entry name" value="P-loop_NTPase"/>
</dbReference>
<dbReference type="PRINTS" id="PR00364">
    <property type="entry name" value="DISEASERSIST"/>
</dbReference>
<dbReference type="Gene3D" id="3.40.50.300">
    <property type="entry name" value="P-loop containing nucleotide triphosphate hydrolases"/>
    <property type="match status" value="1"/>
</dbReference>
<dbReference type="Proteomes" id="UP000597444">
    <property type="component" value="Unassembled WGS sequence"/>
</dbReference>
<dbReference type="GO" id="GO:0043531">
    <property type="term" value="F:ADP binding"/>
    <property type="evidence" value="ECO:0007669"/>
    <property type="project" value="InterPro"/>
</dbReference>
<feature type="region of interest" description="Disordered" evidence="1">
    <location>
        <begin position="459"/>
        <end position="478"/>
    </location>
</feature>
<accession>A0A8J3J1L7</accession>
<keyword evidence="4" id="KW-1185">Reference proteome</keyword>
<name>A0A8J3J1L7_9CHLR</name>